<comment type="similarity">
    <text evidence="1">Belongs to the IMPACT family.</text>
</comment>
<evidence type="ECO:0000259" key="2">
    <source>
        <dbReference type="Pfam" id="PF01205"/>
    </source>
</evidence>
<dbReference type="InterPro" id="IPR020568">
    <property type="entry name" value="Ribosomal_Su5_D2-typ_SF"/>
</dbReference>
<dbReference type="GO" id="GO:0140469">
    <property type="term" value="P:GCN2-mediated signaling"/>
    <property type="evidence" value="ECO:0007669"/>
    <property type="project" value="TreeGrafter"/>
</dbReference>
<sequence>MKTATRTPRLCQDVALTACARLDEQRRQSKAGSHGEVIVDRKSIIQGHARRVYSVDDVKQVQTHLVSPNKCSTTRIVNVIVTRWFGGIQIGPDRVRHITNASKQAIQQAGLLNK</sequence>
<evidence type="ECO:0000313" key="3">
    <source>
        <dbReference type="EMBL" id="KAF9423684.1"/>
    </source>
</evidence>
<dbReference type="EMBL" id="JACKWZ010000007">
    <property type="protein sequence ID" value="KAF9423684.1"/>
    <property type="molecule type" value="Genomic_DNA"/>
</dbReference>
<dbReference type="SUPFAM" id="SSF54211">
    <property type="entry name" value="Ribosomal protein S5 domain 2-like"/>
    <property type="match status" value="1"/>
</dbReference>
<dbReference type="PANTHER" id="PTHR16301">
    <property type="entry name" value="IMPACT-RELATED"/>
    <property type="match status" value="1"/>
</dbReference>
<dbReference type="Pfam" id="PF01205">
    <property type="entry name" value="Impact_N"/>
    <property type="match status" value="1"/>
</dbReference>
<proteinExistence type="inferred from homology"/>
<dbReference type="Proteomes" id="UP000648187">
    <property type="component" value="Unassembled WGS sequence"/>
</dbReference>
<evidence type="ECO:0000256" key="1">
    <source>
        <dbReference type="ARBA" id="ARBA00007665"/>
    </source>
</evidence>
<dbReference type="InterPro" id="IPR023582">
    <property type="entry name" value="Impact"/>
</dbReference>
<name>A0A835L8C9_SPOEX</name>
<reference evidence="3" key="1">
    <citation type="submission" date="2020-08" db="EMBL/GenBank/DDBJ databases">
        <title>Spodoptera exigua strain:BAW_Kor-Di-RS1 Genome sequencing and assembly.</title>
        <authorList>
            <person name="Kim J."/>
            <person name="Nam H.Y."/>
            <person name="Kwon M."/>
            <person name="Choi J.H."/>
            <person name="Cho S.R."/>
            <person name="Kim G.-H."/>
        </authorList>
    </citation>
    <scope>NUCLEOTIDE SEQUENCE</scope>
    <source>
        <strain evidence="3">BAW_Kor-Di-RS1</strain>
        <tissue evidence="3">Whole-body</tissue>
    </source>
</reference>
<dbReference type="Gene3D" id="3.30.230.30">
    <property type="entry name" value="Impact, N-terminal domain"/>
    <property type="match status" value="1"/>
</dbReference>
<dbReference type="GO" id="GO:0005737">
    <property type="term" value="C:cytoplasm"/>
    <property type="evidence" value="ECO:0007669"/>
    <property type="project" value="TreeGrafter"/>
</dbReference>
<dbReference type="GO" id="GO:0006446">
    <property type="term" value="P:regulation of translational initiation"/>
    <property type="evidence" value="ECO:0007669"/>
    <property type="project" value="TreeGrafter"/>
</dbReference>
<organism evidence="3 4">
    <name type="scientific">Spodoptera exigua</name>
    <name type="common">Beet armyworm</name>
    <name type="synonym">Noctua fulgens</name>
    <dbReference type="NCBI Taxonomy" id="7107"/>
    <lineage>
        <taxon>Eukaryota</taxon>
        <taxon>Metazoa</taxon>
        <taxon>Ecdysozoa</taxon>
        <taxon>Arthropoda</taxon>
        <taxon>Hexapoda</taxon>
        <taxon>Insecta</taxon>
        <taxon>Pterygota</taxon>
        <taxon>Neoptera</taxon>
        <taxon>Endopterygota</taxon>
        <taxon>Lepidoptera</taxon>
        <taxon>Glossata</taxon>
        <taxon>Ditrysia</taxon>
        <taxon>Noctuoidea</taxon>
        <taxon>Noctuidae</taxon>
        <taxon>Amphipyrinae</taxon>
        <taxon>Spodoptera</taxon>
    </lineage>
</organism>
<dbReference type="InterPro" id="IPR001498">
    <property type="entry name" value="Impact_N"/>
</dbReference>
<feature type="domain" description="Impact N-terminal" evidence="2">
    <location>
        <begin position="77"/>
        <end position="106"/>
    </location>
</feature>
<dbReference type="AlphaFoldDB" id="A0A835L8C9"/>
<keyword evidence="4" id="KW-1185">Reference proteome</keyword>
<evidence type="ECO:0000313" key="4">
    <source>
        <dbReference type="Proteomes" id="UP000648187"/>
    </source>
</evidence>
<comment type="caution">
    <text evidence="3">The sequence shown here is derived from an EMBL/GenBank/DDBJ whole genome shotgun (WGS) entry which is preliminary data.</text>
</comment>
<accession>A0A835L8C9</accession>
<dbReference type="PANTHER" id="PTHR16301:SF25">
    <property type="entry name" value="PROTEIN IMPACT"/>
    <property type="match status" value="1"/>
</dbReference>
<gene>
    <name evidence="3" type="ORF">HW555_001010</name>
</gene>
<dbReference type="InterPro" id="IPR036956">
    <property type="entry name" value="Impact_N_sf"/>
</dbReference>
<protein>
    <recommendedName>
        <fullName evidence="2">Impact N-terminal domain-containing protein</fullName>
    </recommendedName>
</protein>